<dbReference type="InterPro" id="IPR017517">
    <property type="entry name" value="Maleyloyr_isom"/>
</dbReference>
<keyword evidence="3" id="KW-1185">Reference proteome</keyword>
<proteinExistence type="predicted"/>
<evidence type="ECO:0000313" key="3">
    <source>
        <dbReference type="Proteomes" id="UP000236723"/>
    </source>
</evidence>
<feature type="domain" description="Mycothiol-dependent maleylpyruvate isomerase metal-binding" evidence="1">
    <location>
        <begin position="18"/>
        <end position="152"/>
    </location>
</feature>
<dbReference type="AlphaFoldDB" id="A0A1H6E3P4"/>
<dbReference type="EMBL" id="FNVO01000029">
    <property type="protein sequence ID" value="SEG91515.1"/>
    <property type="molecule type" value="Genomic_DNA"/>
</dbReference>
<dbReference type="InterPro" id="IPR024344">
    <property type="entry name" value="MDMPI_metal-binding"/>
</dbReference>
<reference evidence="3" key="1">
    <citation type="submission" date="2016-10" db="EMBL/GenBank/DDBJ databases">
        <authorList>
            <person name="Varghese N."/>
            <person name="Submissions S."/>
        </authorList>
    </citation>
    <scope>NUCLEOTIDE SEQUENCE [LARGE SCALE GENOMIC DNA]</scope>
    <source>
        <strain evidence="3">DSM 43163</strain>
    </source>
</reference>
<dbReference type="GO" id="GO:0046872">
    <property type="term" value="F:metal ion binding"/>
    <property type="evidence" value="ECO:0007669"/>
    <property type="project" value="InterPro"/>
</dbReference>
<sequence length="255" mass="27234">MLFGSLLDMEAAGIFEDLAAEHAQLRALLEGLEPAAWAAESDAKGWSVMDVVVHLAQSEELVAATVAGRKDAFARPDGVPLDAVMAAMVEEDRNTSHDQVFQRWRTAAADAVAALRGCPPDRRLAWAALPLSPRTLATTRIAEHWAHAQDIAVPLGLPYPDTARLRHIAWLAHRTLPYAFAVAGLDRPGPVYAELAGPGGELWTFGDPAAPSRITGPAAEFCRVGARRLAPEETTLLAQGPDAAAALRVVRNYAA</sequence>
<evidence type="ECO:0000259" key="1">
    <source>
        <dbReference type="Pfam" id="PF11716"/>
    </source>
</evidence>
<dbReference type="Gene3D" id="1.20.120.450">
    <property type="entry name" value="dinb family like domain"/>
    <property type="match status" value="1"/>
</dbReference>
<dbReference type="InterPro" id="IPR034660">
    <property type="entry name" value="DinB/YfiT-like"/>
</dbReference>
<protein>
    <submittedName>
        <fullName evidence="2">TIGR03084 family protein</fullName>
    </submittedName>
</protein>
<dbReference type="Proteomes" id="UP000236723">
    <property type="component" value="Unassembled WGS sequence"/>
</dbReference>
<dbReference type="Pfam" id="PF11716">
    <property type="entry name" value="MDMPI_N"/>
    <property type="match status" value="1"/>
</dbReference>
<evidence type="ECO:0000313" key="2">
    <source>
        <dbReference type="EMBL" id="SEG91515.1"/>
    </source>
</evidence>
<name>A0A1H6E3P4_9ACTN</name>
<dbReference type="NCBIfam" id="TIGR03083">
    <property type="entry name" value="maleylpyruvate isomerase family mycothiol-dependent enzyme"/>
    <property type="match status" value="1"/>
</dbReference>
<gene>
    <name evidence="2" type="ORF">SAMN04489712_12944</name>
</gene>
<dbReference type="SUPFAM" id="SSF109854">
    <property type="entry name" value="DinB/YfiT-like putative metalloenzymes"/>
    <property type="match status" value="1"/>
</dbReference>
<organism evidence="2 3">
    <name type="scientific">Thermomonospora echinospora</name>
    <dbReference type="NCBI Taxonomy" id="1992"/>
    <lineage>
        <taxon>Bacteria</taxon>
        <taxon>Bacillati</taxon>
        <taxon>Actinomycetota</taxon>
        <taxon>Actinomycetes</taxon>
        <taxon>Streptosporangiales</taxon>
        <taxon>Thermomonosporaceae</taxon>
        <taxon>Thermomonospora</taxon>
    </lineage>
</organism>
<accession>A0A1H6E3P4</accession>